<feature type="domain" description="tRNA pseudouridylate synthase B C-terminal" evidence="8">
    <location>
        <begin position="359"/>
        <end position="408"/>
    </location>
</feature>
<evidence type="ECO:0000313" key="10">
    <source>
        <dbReference type="Proteomes" id="UP000433876"/>
    </source>
</evidence>
<dbReference type="GO" id="GO:0005634">
    <property type="term" value="C:nucleus"/>
    <property type="evidence" value="ECO:0007669"/>
    <property type="project" value="TreeGrafter"/>
</dbReference>
<feature type="compositionally biased region" description="Basic and acidic residues" evidence="6">
    <location>
        <begin position="304"/>
        <end position="322"/>
    </location>
</feature>
<feature type="compositionally biased region" description="Pro residues" evidence="6">
    <location>
        <begin position="326"/>
        <end position="335"/>
    </location>
</feature>
<accession>A0A8S9A656</accession>
<evidence type="ECO:0000256" key="2">
    <source>
        <dbReference type="ARBA" id="ARBA00008999"/>
    </source>
</evidence>
<evidence type="ECO:0000256" key="1">
    <source>
        <dbReference type="ARBA" id="ARBA00001166"/>
    </source>
</evidence>
<dbReference type="GO" id="GO:0003723">
    <property type="term" value="F:RNA binding"/>
    <property type="evidence" value="ECO:0007669"/>
    <property type="project" value="InterPro"/>
</dbReference>
<dbReference type="InterPro" id="IPR002501">
    <property type="entry name" value="PsdUridine_synth_N"/>
</dbReference>
<evidence type="ECO:0000256" key="4">
    <source>
        <dbReference type="ARBA" id="ARBA00022694"/>
    </source>
</evidence>
<evidence type="ECO:0000313" key="9">
    <source>
        <dbReference type="EMBL" id="KAA8636630.1"/>
    </source>
</evidence>
<dbReference type="Pfam" id="PF16198">
    <property type="entry name" value="TruB_C_2"/>
    <property type="match status" value="1"/>
</dbReference>
<dbReference type="InterPro" id="IPR032819">
    <property type="entry name" value="TruB_C"/>
</dbReference>
<dbReference type="Pfam" id="PF01509">
    <property type="entry name" value="TruB_N"/>
    <property type="match status" value="1"/>
</dbReference>
<protein>
    <recommendedName>
        <fullName evidence="3">tRNA pseudouridine(55) synthase</fullName>
        <ecNumber evidence="3">5.4.99.25</ecNumber>
    </recommendedName>
</protein>
<comment type="catalytic activity">
    <reaction evidence="1">
        <text>a uridine in mRNA = a pseudouridine in mRNA</text>
        <dbReference type="Rhea" id="RHEA:56644"/>
        <dbReference type="Rhea" id="RHEA-COMP:14658"/>
        <dbReference type="Rhea" id="RHEA-COMP:14659"/>
        <dbReference type="ChEBI" id="CHEBI:65314"/>
        <dbReference type="ChEBI" id="CHEBI:65315"/>
    </reaction>
</comment>
<gene>
    <name evidence="9" type="ORF">SMACR_04434</name>
</gene>
<proteinExistence type="inferred from homology"/>
<dbReference type="GO" id="GO:0006400">
    <property type="term" value="P:tRNA modification"/>
    <property type="evidence" value="ECO:0007669"/>
    <property type="project" value="TreeGrafter"/>
</dbReference>
<evidence type="ECO:0000256" key="3">
    <source>
        <dbReference type="ARBA" id="ARBA00012787"/>
    </source>
</evidence>
<feature type="region of interest" description="Disordered" evidence="6">
    <location>
        <begin position="264"/>
        <end position="339"/>
    </location>
</feature>
<comment type="similarity">
    <text evidence="2">Belongs to the pseudouridine synthase TruB family.</text>
</comment>
<dbReference type="InterPro" id="IPR020103">
    <property type="entry name" value="PsdUridine_synth_cat_dom_sf"/>
</dbReference>
<evidence type="ECO:0000259" key="8">
    <source>
        <dbReference type="Pfam" id="PF16198"/>
    </source>
</evidence>
<dbReference type="GO" id="GO:1990481">
    <property type="term" value="P:mRNA pseudouridine synthesis"/>
    <property type="evidence" value="ECO:0007669"/>
    <property type="project" value="TreeGrafter"/>
</dbReference>
<dbReference type="HAMAP" id="MF_01080">
    <property type="entry name" value="TruB_bact"/>
    <property type="match status" value="1"/>
</dbReference>
<keyword evidence="4" id="KW-0819">tRNA processing</keyword>
<dbReference type="GO" id="GO:0160148">
    <property type="term" value="F:tRNA pseudouridine(55) synthase activity"/>
    <property type="evidence" value="ECO:0007669"/>
    <property type="project" value="UniProtKB-EC"/>
</dbReference>
<dbReference type="InterPro" id="IPR014780">
    <property type="entry name" value="tRNA_psdUridine_synth_TruB"/>
</dbReference>
<dbReference type="AlphaFoldDB" id="A0A8S9A656"/>
<dbReference type="CDD" id="cd02867">
    <property type="entry name" value="PseudoU_synth_TruB_4"/>
    <property type="match status" value="1"/>
</dbReference>
<feature type="region of interest" description="Disordered" evidence="6">
    <location>
        <begin position="436"/>
        <end position="510"/>
    </location>
</feature>
<evidence type="ECO:0000256" key="6">
    <source>
        <dbReference type="SAM" id="MobiDB-lite"/>
    </source>
</evidence>
<dbReference type="SUPFAM" id="SSF55120">
    <property type="entry name" value="Pseudouridine synthase"/>
    <property type="match status" value="1"/>
</dbReference>
<keyword evidence="5" id="KW-0413">Isomerase</keyword>
<evidence type="ECO:0000259" key="7">
    <source>
        <dbReference type="Pfam" id="PF01509"/>
    </source>
</evidence>
<dbReference type="EC" id="5.4.99.25" evidence="3"/>
<evidence type="ECO:0000256" key="5">
    <source>
        <dbReference type="ARBA" id="ARBA00023235"/>
    </source>
</evidence>
<feature type="domain" description="Pseudouridine synthase II N-terminal" evidence="7">
    <location>
        <begin position="77"/>
        <end position="207"/>
    </location>
</feature>
<name>A0A8S9A656_SORMA</name>
<feature type="compositionally biased region" description="Basic and acidic residues" evidence="6">
    <location>
        <begin position="264"/>
        <end position="278"/>
    </location>
</feature>
<dbReference type="PANTHER" id="PTHR13767">
    <property type="entry name" value="TRNA-PSEUDOURIDINE SYNTHASE"/>
    <property type="match status" value="1"/>
</dbReference>
<dbReference type="Gene3D" id="3.30.2350.10">
    <property type="entry name" value="Pseudouridine synthase"/>
    <property type="match status" value="1"/>
</dbReference>
<comment type="caution">
    <text evidence="9">The sequence shown here is derived from an EMBL/GenBank/DDBJ whole genome shotgun (WGS) entry which is preliminary data.</text>
</comment>
<reference evidence="9 10" key="1">
    <citation type="submission" date="2017-07" db="EMBL/GenBank/DDBJ databases">
        <title>Genome sequence of the Sordaria macrospora wild type strain R19027.</title>
        <authorList>
            <person name="Nowrousian M."/>
            <person name="Teichert I."/>
            <person name="Kueck U."/>
        </authorList>
    </citation>
    <scope>NUCLEOTIDE SEQUENCE [LARGE SCALE GENOMIC DNA]</scope>
    <source>
        <strain evidence="9 10">R19027</strain>
        <tissue evidence="9">Mycelium</tissue>
    </source>
</reference>
<organism evidence="9 10">
    <name type="scientific">Sordaria macrospora</name>
    <dbReference type="NCBI Taxonomy" id="5147"/>
    <lineage>
        <taxon>Eukaryota</taxon>
        <taxon>Fungi</taxon>
        <taxon>Dikarya</taxon>
        <taxon>Ascomycota</taxon>
        <taxon>Pezizomycotina</taxon>
        <taxon>Sordariomycetes</taxon>
        <taxon>Sordariomycetidae</taxon>
        <taxon>Sordariales</taxon>
        <taxon>Sordariaceae</taxon>
        <taxon>Sordaria</taxon>
    </lineage>
</organism>
<dbReference type="EMBL" id="NMPR01000002">
    <property type="protein sequence ID" value="KAA8636630.1"/>
    <property type="molecule type" value="Genomic_DNA"/>
</dbReference>
<dbReference type="Proteomes" id="UP000433876">
    <property type="component" value="Unassembled WGS sequence"/>
</dbReference>
<dbReference type="FunFam" id="3.30.2350.10:FF:000014">
    <property type="entry name" value="PUS4p Pseudouridine synthase"/>
    <property type="match status" value="1"/>
</dbReference>
<sequence>MIWRSIIKMAQNSLAEGVFAINKPYGMSSAQVIRDCQHHFNPSKLFAPLLAADRALREKENRYQKQRRTHAKREMNVKIGHGGTLDPLATGVLILGVGKGTKALHDFLGCTKTYETVVVFGASTDTYDRVGKLIKKGDYSNITREQVEEALNSFRGKFQQMPPLYSALKMNGKPLYEYAREGKPIPREIETREVDVTELEMTEWYEPGTHNHRWPTEEAEQAEKNVVKSVWQVAKNQQEGTTSTEEAATLIPEMVEKEVNALADHESNKRAAEERVDELVSEEPAGKKRKTETGAAEPMMSGALKDKKGKDKKQDKYAKNRGLDLAPPPPSPDTPFPWEGKGPPAAKIRMTVTSGFYVRSLCHDLGEKLGCGAMMAELVRSRQGKFVLGTDNCMEYSDLALGEEVWAPKIQKALDLWNNKDKVAKAQAVEPVVKKEEVKAEPVKTEDVKTEDVKTEEVKTKEVKAEEIKPEEVKTEEVKTEEQPAGEVKAEESAPVKDEETVKTEPESKA</sequence>
<dbReference type="PANTHER" id="PTHR13767:SF2">
    <property type="entry name" value="PSEUDOURIDYLATE SYNTHASE TRUB1"/>
    <property type="match status" value="1"/>
</dbReference>
<dbReference type="VEuPathDB" id="FungiDB:SMAC_04434"/>